<dbReference type="InterPro" id="IPR013087">
    <property type="entry name" value="Znf_C2H2_type"/>
</dbReference>
<evidence type="ECO:0000256" key="2">
    <source>
        <dbReference type="ARBA" id="ARBA00022737"/>
    </source>
</evidence>
<dbReference type="Gene3D" id="3.30.160.60">
    <property type="entry name" value="Classic Zinc Finger"/>
    <property type="match status" value="1"/>
</dbReference>
<dbReference type="InterPro" id="IPR036236">
    <property type="entry name" value="Znf_C2H2_sf"/>
</dbReference>
<evidence type="ECO:0000313" key="10">
    <source>
        <dbReference type="Proteomes" id="UP001153148"/>
    </source>
</evidence>
<proteinExistence type="predicted"/>
<feature type="domain" description="C2H2-type" evidence="8">
    <location>
        <begin position="98"/>
        <end position="125"/>
    </location>
</feature>
<evidence type="ECO:0000313" key="9">
    <source>
        <dbReference type="EMBL" id="CAG2057731.1"/>
    </source>
</evidence>
<sequence length="360" mass="40782">MNVQEKSVVNEDEHQSNSSELNLTKAKPTFEEENHFETPAAVDFPRIKEEVQDEDDIDHTFSSKCSLVMSTEDIQLKAEKSFDDNDIHMEKESGTKRFHCKECNKSYTEMSSYRRHTRLHGGKKPFKCDLCNRRFTAICNSCELIDWYTLAHRQGIHQTHSLQAKMAVSHREALTPSTQVPVQISQSIHPTEIRTSISPSSAVELNTTNALANYATEADAPSLYFLPSNSSLSHSNSILLNLLEDVPSHEEVNRYKTPTELDFHRIKEEVQGKTTPGLSEQDPKLDLPILGSPAQHETSTLATYATKEGTESRFVARVGTFDLMLFVIVCGWAGQFRVNRDVSEIRRAFKCDSWSIVEKI</sequence>
<keyword evidence="2" id="KW-0677">Repeat</keyword>
<gene>
    <name evidence="9" type="ORF">TPAB3V08_LOCUS4708</name>
</gene>
<organism evidence="9 10">
    <name type="scientific">Timema podura</name>
    <name type="common">Walking stick</name>
    <dbReference type="NCBI Taxonomy" id="61482"/>
    <lineage>
        <taxon>Eukaryota</taxon>
        <taxon>Metazoa</taxon>
        <taxon>Ecdysozoa</taxon>
        <taxon>Arthropoda</taxon>
        <taxon>Hexapoda</taxon>
        <taxon>Insecta</taxon>
        <taxon>Pterygota</taxon>
        <taxon>Neoptera</taxon>
        <taxon>Polyneoptera</taxon>
        <taxon>Phasmatodea</taxon>
        <taxon>Timematodea</taxon>
        <taxon>Timematoidea</taxon>
        <taxon>Timematidae</taxon>
        <taxon>Timema</taxon>
    </lineage>
</organism>
<dbReference type="Proteomes" id="UP001153148">
    <property type="component" value="Unassembled WGS sequence"/>
</dbReference>
<keyword evidence="1" id="KW-0479">Metal-binding</keyword>
<evidence type="ECO:0000256" key="6">
    <source>
        <dbReference type="PROSITE-ProRule" id="PRU00042"/>
    </source>
</evidence>
<evidence type="ECO:0000256" key="1">
    <source>
        <dbReference type="ARBA" id="ARBA00022723"/>
    </source>
</evidence>
<feature type="region of interest" description="Disordered" evidence="7">
    <location>
        <begin position="1"/>
        <end position="32"/>
    </location>
</feature>
<keyword evidence="10" id="KW-1185">Reference proteome</keyword>
<evidence type="ECO:0000256" key="3">
    <source>
        <dbReference type="ARBA" id="ARBA00022771"/>
    </source>
</evidence>
<comment type="caution">
    <text evidence="9">The sequence shown here is derived from an EMBL/GenBank/DDBJ whole genome shotgun (WGS) entry which is preliminary data.</text>
</comment>
<dbReference type="PROSITE" id="PS00028">
    <property type="entry name" value="ZINC_FINGER_C2H2_1"/>
    <property type="match status" value="1"/>
</dbReference>
<dbReference type="SUPFAM" id="SSF57667">
    <property type="entry name" value="beta-beta-alpha zinc fingers"/>
    <property type="match status" value="1"/>
</dbReference>
<evidence type="ECO:0000256" key="7">
    <source>
        <dbReference type="SAM" id="MobiDB-lite"/>
    </source>
</evidence>
<protein>
    <recommendedName>
        <fullName evidence="8">C2H2-type domain-containing protein</fullName>
    </recommendedName>
</protein>
<dbReference type="EMBL" id="CAJPIN010005945">
    <property type="protein sequence ID" value="CAG2057731.1"/>
    <property type="molecule type" value="Genomic_DNA"/>
</dbReference>
<keyword evidence="5" id="KW-0539">Nucleus</keyword>
<dbReference type="InterPro" id="IPR050826">
    <property type="entry name" value="Krueppel_C2H2_ZnFinger"/>
</dbReference>
<dbReference type="PANTHER" id="PTHR24377">
    <property type="entry name" value="IP01015P-RELATED"/>
    <property type="match status" value="1"/>
</dbReference>
<dbReference type="PROSITE" id="PS50157">
    <property type="entry name" value="ZINC_FINGER_C2H2_2"/>
    <property type="match status" value="1"/>
</dbReference>
<keyword evidence="4" id="KW-0862">Zinc</keyword>
<keyword evidence="3 6" id="KW-0863">Zinc-finger</keyword>
<accession>A0ABN7NT46</accession>
<reference evidence="9" key="1">
    <citation type="submission" date="2021-03" db="EMBL/GenBank/DDBJ databases">
        <authorList>
            <person name="Tran Van P."/>
        </authorList>
    </citation>
    <scope>NUCLEOTIDE SEQUENCE</scope>
</reference>
<evidence type="ECO:0000256" key="5">
    <source>
        <dbReference type="ARBA" id="ARBA00023242"/>
    </source>
</evidence>
<name>A0ABN7NT46_TIMPD</name>
<evidence type="ECO:0000256" key="4">
    <source>
        <dbReference type="ARBA" id="ARBA00022833"/>
    </source>
</evidence>
<evidence type="ECO:0000259" key="8">
    <source>
        <dbReference type="PROSITE" id="PS50157"/>
    </source>
</evidence>